<proteinExistence type="predicted"/>
<dbReference type="EMBL" id="BK015555">
    <property type="protein sequence ID" value="DAE12653.1"/>
    <property type="molecule type" value="Genomic_DNA"/>
</dbReference>
<evidence type="ECO:0000313" key="1">
    <source>
        <dbReference type="EMBL" id="DAE12653.1"/>
    </source>
</evidence>
<sequence>MFFCKSLTYIKKFPEHFYPNNYKQAYRNDTQIS</sequence>
<name>A0A8S5Q1V7_9CAUD</name>
<reference evidence="1" key="1">
    <citation type="journal article" date="2021" name="Proc. Natl. Acad. Sci. U.S.A.">
        <title>A Catalog of Tens of Thousands of Viruses from Human Metagenomes Reveals Hidden Associations with Chronic Diseases.</title>
        <authorList>
            <person name="Tisza M.J."/>
            <person name="Buck C.B."/>
        </authorList>
    </citation>
    <scope>NUCLEOTIDE SEQUENCE</scope>
    <source>
        <strain evidence="1">CtOCb13</strain>
    </source>
</reference>
<accession>A0A8S5Q1V7</accession>
<protein>
    <submittedName>
        <fullName evidence="1">Uncharacterized protein</fullName>
    </submittedName>
</protein>
<organism evidence="1">
    <name type="scientific">Siphoviridae sp. ctOCb13</name>
    <dbReference type="NCBI Taxonomy" id="2825477"/>
    <lineage>
        <taxon>Viruses</taxon>
        <taxon>Duplodnaviria</taxon>
        <taxon>Heunggongvirae</taxon>
        <taxon>Uroviricota</taxon>
        <taxon>Caudoviricetes</taxon>
    </lineage>
</organism>